<sequence>MPLLALCLIISGMIAPVAADSGYETIYSDWADNGDTVTANGCYVKFTIQNGSSNVYVSVKSPSYPDKEVTVSPGNWYYYYNLLRIYIVEIDQAKNKVLVDIARPSGSQGDTSSSGTKLSCDVPGQLALGGDIVSFPILIQNNNDEDKTYTLSSSNSAKWDVTFTYGDKGIYKVYVPKHQSKVVNLMIQTTGSTSVGEKKVIAYVDSMSIDLYVYITSVNQTVDVSTKVTSKISSIGDKIFYDIRLKNLQSKENIYKLSVTGLPENWYFRYKEDSTSFDEMAEVIVPASGEKNLVLEIVPPYSVDVGDYNFIAVITSPDGTQITKDLTLRLKSGVGMSVTTSKLAYEAKPGESFNIDVYVSNTGKGAALTNVYLETSAPTGWIVQVSPNQTNSIKAGDIQTFRVNVVPPGNIVASDYEVSIKVKSDQAEKEKDFRVTIKTESYIPYIGGAMILLVVVGLIFMFRKYGRR</sequence>
<accession>A0AAP2W649</accession>
<feature type="domain" description="Alpha-galactosidase NEW3" evidence="2">
    <location>
        <begin position="348"/>
        <end position="423"/>
    </location>
</feature>
<dbReference type="Gene3D" id="2.60.40.10">
    <property type="entry name" value="Immunoglobulins"/>
    <property type="match status" value="1"/>
</dbReference>
<dbReference type="PANTHER" id="PTHR39198">
    <property type="entry name" value="HYPOTHETICAL MEMBRANE PROTEIN, CONSERVED"/>
    <property type="match status" value="1"/>
</dbReference>
<evidence type="ECO:0000313" key="3">
    <source>
        <dbReference type="EMBL" id="MCD1294988.1"/>
    </source>
</evidence>
<evidence type="ECO:0000256" key="1">
    <source>
        <dbReference type="SAM" id="Phobius"/>
    </source>
</evidence>
<proteinExistence type="predicted"/>
<evidence type="ECO:0000259" key="2">
    <source>
        <dbReference type="Pfam" id="PF10633"/>
    </source>
</evidence>
<comment type="caution">
    <text evidence="3">The sequence shown here is derived from an EMBL/GenBank/DDBJ whole genome shotgun (WGS) entry which is preliminary data.</text>
</comment>
<protein>
    <submittedName>
        <fullName evidence="3">Alpha-galactosidase</fullName>
    </submittedName>
</protein>
<dbReference type="InterPro" id="IPR013783">
    <property type="entry name" value="Ig-like_fold"/>
</dbReference>
<keyword evidence="1" id="KW-0472">Membrane</keyword>
<gene>
    <name evidence="3" type="ORF">CUJ83_08255</name>
</gene>
<organism evidence="3 4">
    <name type="scientific">Methanooceanicella nereidis</name>
    <dbReference type="NCBI Taxonomy" id="2052831"/>
    <lineage>
        <taxon>Archaea</taxon>
        <taxon>Methanobacteriati</taxon>
        <taxon>Methanobacteriota</taxon>
        <taxon>Stenosarchaea group</taxon>
        <taxon>Methanomicrobia</taxon>
        <taxon>Methanocellales</taxon>
        <taxon>Methanocellaceae</taxon>
        <taxon>Methanooceanicella</taxon>
    </lineage>
</organism>
<reference evidence="3 4" key="1">
    <citation type="submission" date="2017-11" db="EMBL/GenBank/DDBJ databases">
        <title>Isolation and Characterization of Family Methanocellaceae Species from Potential Methane Hydrate Area Offshore Southwestern Taiwan.</title>
        <authorList>
            <person name="Zhang W.-L."/>
            <person name="Chen W.-C."/>
            <person name="Lai M.-C."/>
            <person name="Chen S.-C."/>
        </authorList>
    </citation>
    <scope>NUCLEOTIDE SEQUENCE [LARGE SCALE GENOMIC DNA]</scope>
    <source>
        <strain evidence="3 4">CWC-04</strain>
    </source>
</reference>
<keyword evidence="1" id="KW-1133">Transmembrane helix</keyword>
<evidence type="ECO:0000313" key="4">
    <source>
        <dbReference type="Proteomes" id="UP001320159"/>
    </source>
</evidence>
<dbReference type="AlphaFoldDB" id="A0AAP2W649"/>
<feature type="transmembrane region" description="Helical" evidence="1">
    <location>
        <begin position="442"/>
        <end position="462"/>
    </location>
</feature>
<keyword evidence="4" id="KW-1185">Reference proteome</keyword>
<dbReference type="EMBL" id="PGCK01000006">
    <property type="protein sequence ID" value="MCD1294988.1"/>
    <property type="molecule type" value="Genomic_DNA"/>
</dbReference>
<name>A0AAP2W649_9EURY</name>
<dbReference type="Pfam" id="PF10633">
    <property type="entry name" value="NPCBM_assoc"/>
    <property type="match status" value="1"/>
</dbReference>
<dbReference type="InterPro" id="IPR018905">
    <property type="entry name" value="A-galactase_NEW3"/>
</dbReference>
<dbReference type="PANTHER" id="PTHR39198:SF1">
    <property type="entry name" value="ALPHA-GALACTOSIDASE NEW3 DOMAIN-CONTAINING PROTEIN"/>
    <property type="match status" value="1"/>
</dbReference>
<dbReference type="Proteomes" id="UP001320159">
    <property type="component" value="Unassembled WGS sequence"/>
</dbReference>
<keyword evidence="1" id="KW-0812">Transmembrane</keyword>